<comment type="subcellular location">
    <subcellularLocation>
        <location evidence="1">Cell inner membrane</location>
        <topology evidence="1">Multi-pass membrane protein</topology>
    </subcellularLocation>
</comment>
<comment type="similarity">
    <text evidence="2">Belongs to the GSP F family.</text>
</comment>
<evidence type="ECO:0000256" key="2">
    <source>
        <dbReference type="ARBA" id="ARBA00005745"/>
    </source>
</evidence>
<dbReference type="Pfam" id="PF00482">
    <property type="entry name" value="T2SSF"/>
    <property type="match status" value="2"/>
</dbReference>
<keyword evidence="7 8" id="KW-0472">Membrane</keyword>
<protein>
    <submittedName>
        <fullName evidence="10">Type IV pilin biogenesis protein</fullName>
    </submittedName>
</protein>
<gene>
    <name evidence="10" type="ORF">AQPW35_53570</name>
</gene>
<evidence type="ECO:0000259" key="9">
    <source>
        <dbReference type="Pfam" id="PF00482"/>
    </source>
</evidence>
<evidence type="ECO:0000256" key="6">
    <source>
        <dbReference type="ARBA" id="ARBA00022989"/>
    </source>
</evidence>
<dbReference type="OrthoDB" id="9805682at2"/>
<reference evidence="11" key="1">
    <citation type="submission" date="2019-03" db="EMBL/GenBank/DDBJ databases">
        <title>Aquabacterium pictum sp.nov., the first bacteriochlorophyll a-containing freshwater bacterium in the genus Aquabacterium of the class Betaproteobacteria.</title>
        <authorList>
            <person name="Hirose S."/>
            <person name="Tank M."/>
            <person name="Hara E."/>
            <person name="Tamaki H."/>
            <person name="Takaichi S."/>
            <person name="Haruta S."/>
            <person name="Hanada S."/>
        </authorList>
    </citation>
    <scope>NUCLEOTIDE SEQUENCE [LARGE SCALE GENOMIC DNA]</scope>
    <source>
        <strain evidence="11">W35</strain>
    </source>
</reference>
<dbReference type="PANTHER" id="PTHR30012">
    <property type="entry name" value="GENERAL SECRETION PATHWAY PROTEIN"/>
    <property type="match status" value="1"/>
</dbReference>
<comment type="caution">
    <text evidence="10">The sequence shown here is derived from an EMBL/GenBank/DDBJ whole genome shotgun (WGS) entry which is preliminary data.</text>
</comment>
<feature type="transmembrane region" description="Helical" evidence="8">
    <location>
        <begin position="338"/>
        <end position="358"/>
    </location>
</feature>
<feature type="domain" description="Type II secretion system protein GspF" evidence="9">
    <location>
        <begin position="236"/>
        <end position="357"/>
    </location>
</feature>
<proteinExistence type="inferred from homology"/>
<dbReference type="Proteomes" id="UP000301751">
    <property type="component" value="Unassembled WGS sequence"/>
</dbReference>
<name>A0A480AZD0_9BURK</name>
<dbReference type="InterPro" id="IPR003004">
    <property type="entry name" value="GspF/PilC"/>
</dbReference>
<evidence type="ECO:0000313" key="11">
    <source>
        <dbReference type="Proteomes" id="UP000301751"/>
    </source>
</evidence>
<feature type="transmembrane region" description="Helical" evidence="8">
    <location>
        <begin position="129"/>
        <end position="155"/>
    </location>
</feature>
<keyword evidence="11" id="KW-1185">Reference proteome</keyword>
<dbReference type="InterPro" id="IPR018076">
    <property type="entry name" value="T2SS_GspF_dom"/>
</dbReference>
<dbReference type="InterPro" id="IPR042094">
    <property type="entry name" value="T2SS_GspF_sf"/>
</dbReference>
<dbReference type="PRINTS" id="PR00812">
    <property type="entry name" value="BCTERIALGSPF"/>
</dbReference>
<keyword evidence="3" id="KW-1003">Cell membrane</keyword>
<dbReference type="GO" id="GO:0015628">
    <property type="term" value="P:protein secretion by the type II secretion system"/>
    <property type="evidence" value="ECO:0007669"/>
    <property type="project" value="TreeGrafter"/>
</dbReference>
<dbReference type="GO" id="GO:0005886">
    <property type="term" value="C:plasma membrane"/>
    <property type="evidence" value="ECO:0007669"/>
    <property type="project" value="UniProtKB-SubCell"/>
</dbReference>
<evidence type="ECO:0000256" key="4">
    <source>
        <dbReference type="ARBA" id="ARBA00022519"/>
    </source>
</evidence>
<dbReference type="AlphaFoldDB" id="A0A480AZD0"/>
<feature type="transmembrane region" description="Helical" evidence="8">
    <location>
        <begin position="189"/>
        <end position="207"/>
    </location>
</feature>
<dbReference type="Gene3D" id="1.20.81.30">
    <property type="entry name" value="Type II secretion system (T2SS), domain F"/>
    <property type="match status" value="2"/>
</dbReference>
<keyword evidence="4" id="KW-0997">Cell inner membrane</keyword>
<evidence type="ECO:0000313" key="10">
    <source>
        <dbReference type="EMBL" id="GCL66276.1"/>
    </source>
</evidence>
<dbReference type="RefSeq" id="WP_137735978.1">
    <property type="nucleotide sequence ID" value="NZ_BJCL01000031.1"/>
</dbReference>
<keyword evidence="6 8" id="KW-1133">Transmembrane helix</keyword>
<dbReference type="EMBL" id="BJCL01000031">
    <property type="protein sequence ID" value="GCL66276.1"/>
    <property type="molecule type" value="Genomic_DNA"/>
</dbReference>
<evidence type="ECO:0000256" key="7">
    <source>
        <dbReference type="ARBA" id="ARBA00023136"/>
    </source>
</evidence>
<evidence type="ECO:0000256" key="3">
    <source>
        <dbReference type="ARBA" id="ARBA00022475"/>
    </source>
</evidence>
<evidence type="ECO:0000256" key="8">
    <source>
        <dbReference type="SAM" id="Phobius"/>
    </source>
</evidence>
<keyword evidence="5 8" id="KW-0812">Transmembrane</keyword>
<accession>A0A480AZD0</accession>
<evidence type="ECO:0000256" key="5">
    <source>
        <dbReference type="ARBA" id="ARBA00022692"/>
    </source>
</evidence>
<evidence type="ECO:0000256" key="1">
    <source>
        <dbReference type="ARBA" id="ARBA00004429"/>
    </source>
</evidence>
<sequence length="367" mass="38632">MAIDRLEFDAAGDLSLVRAPAARQGAAVDRALFAEDLGELLQAGLPLREALAVMARGLPRAADRASMEGLRQRLLQGATLSQAMAEQGPLFGDVLVALVRASEQTSDLPANLGRYASAARRLEALRNQLVSAAIYPALVTVVGLGVVVFLLGWVLPSFTSVLDGRTSGLSGATARLVRWAVALGEHRSVWLAALGAALAAVSLPLAWPGGRQRLQQVAARLPGLRPTLRLLHASRFFASCSTLTQGGVPAVQALELAAPLLLDEARAPMRQALARLRAGEALAEVLPADLLGDPVVPRLLEVGQRTGALPATLARIAVLLEARVARQLQRLIKLLEPALMLLVGLGVGGVVLLMYLPLLELSSSLQP</sequence>
<organism evidence="10 11">
    <name type="scientific">Pseudaquabacterium pictum</name>
    <dbReference type="NCBI Taxonomy" id="2315236"/>
    <lineage>
        <taxon>Bacteria</taxon>
        <taxon>Pseudomonadati</taxon>
        <taxon>Pseudomonadota</taxon>
        <taxon>Betaproteobacteria</taxon>
        <taxon>Burkholderiales</taxon>
        <taxon>Sphaerotilaceae</taxon>
        <taxon>Pseudaquabacterium</taxon>
    </lineage>
</organism>
<feature type="domain" description="Type II secretion system protein GspF" evidence="9">
    <location>
        <begin position="33"/>
        <end position="156"/>
    </location>
</feature>
<dbReference type="PANTHER" id="PTHR30012:SF7">
    <property type="entry name" value="PROTEIN TRANSPORT PROTEIN HOFC HOMOLOG"/>
    <property type="match status" value="1"/>
</dbReference>